<dbReference type="KEGG" id="vg:6492614"/>
<dbReference type="RefSeq" id="YP_002048664.1">
    <property type="nucleotide sequence ID" value="NC_011085.3"/>
</dbReference>
<sequence length="1312" mass="144170">MSRGVRNNNVGNIMKSNDQWKGLVGYDEDGYAIFESPEYGVRAKGRVLMTYGRQGRNTLPAIFEKYAPKGHGNNDPAAYAQFVANETGFALNEELDLQDENTLMKLVQAMAVQENGREALKDYTPDIYLAGIRAALSGEGITPKGKPIAATDDPLGLGEREVKPTIGTEVPEVKSFSAEGVEQAPKRKSYSRDFWETQGETLEDAENKSSWFGFTDVASAEAQQSLIGVAYRSAKMERGFETLDSMLTPTGFNRHTFTPEEIERIRNEVKDPAYINAVGGSKPETLDNAIKLANDNYEADLKRANAGTAAQLSGGLFGAAIDPLSYVPLVGITGKGLKLTNKVFRVGSQTAVSAGISEAYLRGINGGEAHYANAMLAGAFFGSGMSVLSDLVGKALNRAKTDGAPKPLDEAGKVNNEFANPAMRLEARETARNTGGEDLSKVPPSDARVFHDDAVVPYADHPTEAGAVILQDRSVISAENPINPKTLKEFRELDPENTKAAWGIKTGGLTEIGLKVLRSDNENVRALGYDLVRSPTGMQDGSSGKFGATASDIHLLEGSLDKRDYNMINDHMKAAMSDPEWTAGAVRLPKEAVRQEIYRRVATAIERPELRETLTKAERNVLDIVKDHLDRKRDSMENPAKYGDSRARGFFPESRHKGTYFPQVYSRSAKQIFTRMFGGEEKLQEAISKSWLASYNSRPEVKTRVDDYLKELHGTQEVTMEMVEKYAKDKAYGISHTDKFTGRDVLEENITGMEGIGNNNFLEARNLFDSDVKVFIEGSPFSVNDLREFDLKTILPAYDRRVNGDIAIMGGTGKTTAELADEIARLRSTAKTGQEKAEVAALEDTIKILTGRARRNMDNAFETVARSMQDMSFFAKNAYMGAQNITEVAGMLAKGNTRAILHGIPFIRDLAFRNKPVSGTEIKELHTMMFGRELDDFIRPRRQDIVQRLTENSDMSPAMANIVGSLKYGTGELAARWPLTKVLTETTNYILDAGRQGALGDVVSSTLTGKKTKWATDGFLNGASVSREQWDGIQALIRENVVQGADGKYTFKDKAAFAKDPRAMDLWRLTNKVAHETMLRTNDVSIQDSKAFNAWTKMALQFKSFTLKSLNSKFVRSYHEASKNDRTVDMALTFAISTGIASGYYVAQAHVKAYGLPEGERDGYLARALDPTMIAYAGMTRSSHLGAPLSLASMLAQPFGFDDYKMVRSTILPKGRAEPDDRPIGKGQAAKWFAGRLGEGIMEQMPAMGYAANVAATLKNAYLYSTANSVPDEMEAMTGLMNTTRELVPNDPLTQQLLLHIYADQGIYIKGN</sequence>
<name>B4YQH3_9CAUD</name>
<keyword evidence="2" id="KW-1185">Reference proteome</keyword>
<dbReference type="EMBL" id="EU652770">
    <property type="protein sequence ID" value="ACF42043.1"/>
    <property type="molecule type" value="Genomic_DNA"/>
</dbReference>
<reference evidence="1 2" key="1">
    <citation type="journal article" date="2010" name="Genomics">
        <title>Identification of lytic bacteriophage MmP1, assigned to a new member of T7-like phages infecting Morganella morganii.</title>
        <authorList>
            <person name="Zhu J."/>
            <person name="Rao X."/>
            <person name="Tan Y."/>
            <person name="Xiong K."/>
            <person name="Hu Z."/>
            <person name="Chen Z."/>
            <person name="Jin X."/>
            <person name="Li S."/>
            <person name="Chen Y."/>
            <person name="Hu F."/>
        </authorList>
    </citation>
    <scope>NUCLEOTIDE SEQUENCE [LARGE SCALE GENOMIC DNA]</scope>
</reference>
<evidence type="ECO:0000313" key="1">
    <source>
        <dbReference type="EMBL" id="ACF42043.1"/>
    </source>
</evidence>
<evidence type="ECO:0000313" key="2">
    <source>
        <dbReference type="Proteomes" id="UP000001864"/>
    </source>
</evidence>
<accession>B4YQH3</accession>
<dbReference type="Proteomes" id="UP000001864">
    <property type="component" value="Segment"/>
</dbReference>
<protein>
    <submittedName>
        <fullName evidence="1">Internal virion protein D</fullName>
    </submittedName>
</protein>
<proteinExistence type="predicted"/>
<dbReference type="GeneID" id="6492614"/>
<organism evidence="1 2">
    <name type="scientific">Morganella phage MmP1</name>
    <dbReference type="NCBI Taxonomy" id="526118"/>
    <lineage>
        <taxon>Viruses</taxon>
        <taxon>Duplodnaviria</taxon>
        <taxon>Heunggongvirae</taxon>
        <taxon>Uroviricota</taxon>
        <taxon>Caudoviricetes</taxon>
        <taxon>Autographivirales</taxon>
        <taxon>Autotranscriptaviridae</taxon>
        <taxon>Studiervirinae</taxon>
        <taxon>Minipunavirus</taxon>
        <taxon>Minipunavirus MmP1</taxon>
    </lineage>
</organism>
<gene>
    <name evidence="1" type="ORF">MmP1_gp43</name>
</gene>